<dbReference type="InterPro" id="IPR020568">
    <property type="entry name" value="Ribosomal_Su5_D2-typ_SF"/>
</dbReference>
<feature type="region of interest" description="Disordered" evidence="8">
    <location>
        <begin position="34"/>
        <end position="54"/>
    </location>
</feature>
<sequence>MSSRIELLTAGGYRMDGRRPHEFRSMELTVSPHASATTSLVPTTASASVRPDGSAKVTQGLTSVTACIYGPREPSRMARTPIVRPNRASIHAEIAMAPWGGQDWRHRSRNDRRIVEWANALRSTFEPVVQLHLYPRAQIDMVLYVHQQDGGVLPAMIHACTLALMDAGVAMSDYVTAMTCGLYGSTALLDLNVTEQMDLPYATVAILPRTGGVPLLQLDTRMHKDRFDTMMRTCVEAADVLQSELDAAIRGRTAQLVEAAVASRPRPMDR</sequence>
<dbReference type="InterPro" id="IPR050080">
    <property type="entry name" value="RNase_PH"/>
</dbReference>
<evidence type="ECO:0000256" key="5">
    <source>
        <dbReference type="ARBA" id="ARBA00022835"/>
    </source>
</evidence>
<evidence type="ECO:0000259" key="9">
    <source>
        <dbReference type="Pfam" id="PF01138"/>
    </source>
</evidence>
<feature type="domain" description="Exoribonuclease phosphorolytic" evidence="9">
    <location>
        <begin position="45"/>
        <end position="169"/>
    </location>
</feature>
<comment type="subunit">
    <text evidence="6">Component of the RNA exosome complex. Specifically part of the catalytically inactive RNA exosome core complex (Exo-9) which may associate with the catalytic subunits RRP6 and DIS3 in cytoplasmic- and nuclear-specific RNA exosome complex forms. Exo-9 is formed by a hexameric base ring of RNase PH domain-containing subunits and a cap ring consisting of CSL4, RRP4 and RRP40.</text>
</comment>
<dbReference type="PANTHER" id="PTHR11953:SF0">
    <property type="entry name" value="EXOSOME COMPLEX COMPONENT RRP41"/>
    <property type="match status" value="1"/>
</dbReference>
<evidence type="ECO:0000256" key="4">
    <source>
        <dbReference type="ARBA" id="ARBA00022490"/>
    </source>
</evidence>
<feature type="compositionally biased region" description="Polar residues" evidence="8">
    <location>
        <begin position="34"/>
        <end position="47"/>
    </location>
</feature>
<dbReference type="SUPFAM" id="SSF54211">
    <property type="entry name" value="Ribosomal protein S5 domain 2-like"/>
    <property type="match status" value="1"/>
</dbReference>
<comment type="subcellular location">
    <subcellularLocation>
        <location evidence="1">Cytoplasm</location>
    </subcellularLocation>
    <subcellularLocation>
        <location evidence="2">Nucleus</location>
        <location evidence="2">Nucleolus</location>
    </subcellularLocation>
</comment>
<dbReference type="InterPro" id="IPR027408">
    <property type="entry name" value="PNPase/RNase_PH_dom_sf"/>
</dbReference>
<dbReference type="AlphaFoldDB" id="A0A3G2S6I7"/>
<evidence type="ECO:0000313" key="11">
    <source>
        <dbReference type="Proteomes" id="UP000269793"/>
    </source>
</evidence>
<keyword evidence="11" id="KW-1185">Reference proteome</keyword>
<dbReference type="FunFam" id="3.30.230.70:FF:000004">
    <property type="entry name" value="Exosome complex component Rrp41"/>
    <property type="match status" value="1"/>
</dbReference>
<dbReference type="VEuPathDB" id="FungiDB:DNF11_2530"/>
<gene>
    <name evidence="10" type="primary">Exosc4</name>
    <name evidence="10" type="ORF">DNF11_2530</name>
</gene>
<reference evidence="10 11" key="1">
    <citation type="submission" date="2018-10" db="EMBL/GenBank/DDBJ databases">
        <title>Complete genome sequence of Malassezia restricta CBS 7877.</title>
        <authorList>
            <person name="Morand S.C."/>
            <person name="Bertignac M."/>
            <person name="Iltis A."/>
            <person name="Kolder I."/>
            <person name="Pirovano W."/>
            <person name="Jourdain R."/>
            <person name="Clavaud C."/>
        </authorList>
    </citation>
    <scope>NUCLEOTIDE SEQUENCE [LARGE SCALE GENOMIC DNA]</scope>
    <source>
        <strain evidence="10 11">CBS 7877</strain>
    </source>
</reference>
<dbReference type="GO" id="GO:0003723">
    <property type="term" value="F:RNA binding"/>
    <property type="evidence" value="ECO:0007669"/>
    <property type="project" value="TreeGrafter"/>
</dbReference>
<evidence type="ECO:0000256" key="7">
    <source>
        <dbReference type="ARBA" id="ARBA00077929"/>
    </source>
</evidence>
<evidence type="ECO:0000256" key="2">
    <source>
        <dbReference type="ARBA" id="ARBA00004604"/>
    </source>
</evidence>
<dbReference type="Gene3D" id="3.30.230.70">
    <property type="entry name" value="GHMP Kinase, N-terminal domain"/>
    <property type="match status" value="1"/>
</dbReference>
<keyword evidence="5" id="KW-0271">Exosome</keyword>
<dbReference type="PANTHER" id="PTHR11953">
    <property type="entry name" value="EXOSOME COMPLEX COMPONENT"/>
    <property type="match status" value="1"/>
</dbReference>
<dbReference type="GO" id="GO:0016075">
    <property type="term" value="P:rRNA catabolic process"/>
    <property type="evidence" value="ECO:0007669"/>
    <property type="project" value="TreeGrafter"/>
</dbReference>
<dbReference type="GO" id="GO:0071028">
    <property type="term" value="P:nuclear mRNA surveillance"/>
    <property type="evidence" value="ECO:0007669"/>
    <property type="project" value="TreeGrafter"/>
</dbReference>
<evidence type="ECO:0000313" key="10">
    <source>
        <dbReference type="EMBL" id="AYO43480.1"/>
    </source>
</evidence>
<dbReference type="GO" id="GO:0005730">
    <property type="term" value="C:nucleolus"/>
    <property type="evidence" value="ECO:0007669"/>
    <property type="project" value="UniProtKB-SubCell"/>
</dbReference>
<accession>A0A3G2S6I7</accession>
<dbReference type="GO" id="GO:0000177">
    <property type="term" value="C:cytoplasmic exosome (RNase complex)"/>
    <property type="evidence" value="ECO:0007669"/>
    <property type="project" value="TreeGrafter"/>
</dbReference>
<keyword evidence="4" id="KW-0963">Cytoplasm</keyword>
<dbReference type="InterPro" id="IPR036345">
    <property type="entry name" value="ExoRNase_PH_dom2_sf"/>
</dbReference>
<evidence type="ECO:0000256" key="6">
    <source>
        <dbReference type="ARBA" id="ARBA00063066"/>
    </source>
</evidence>
<dbReference type="GO" id="GO:0034475">
    <property type="term" value="P:U4 snRNA 3'-end processing"/>
    <property type="evidence" value="ECO:0007669"/>
    <property type="project" value="TreeGrafter"/>
</dbReference>
<dbReference type="Pfam" id="PF01138">
    <property type="entry name" value="RNase_PH"/>
    <property type="match status" value="1"/>
</dbReference>
<proteinExistence type="inferred from homology"/>
<evidence type="ECO:0000256" key="8">
    <source>
        <dbReference type="SAM" id="MobiDB-lite"/>
    </source>
</evidence>
<protein>
    <recommendedName>
        <fullName evidence="7">Ribosomal RNA-processing protein 41</fullName>
    </recommendedName>
</protein>
<dbReference type="SUPFAM" id="SSF55666">
    <property type="entry name" value="Ribonuclease PH domain 2-like"/>
    <property type="match status" value="1"/>
</dbReference>
<dbReference type="STRING" id="425264.A0A3G2S6I7"/>
<dbReference type="OrthoDB" id="437922at2759"/>
<dbReference type="GO" id="GO:0000176">
    <property type="term" value="C:nuclear exosome (RNase complex)"/>
    <property type="evidence" value="ECO:0007669"/>
    <property type="project" value="UniProtKB-ARBA"/>
</dbReference>
<dbReference type="GO" id="GO:0071051">
    <property type="term" value="P:poly(A)-dependent snoRNA 3'-end processing"/>
    <property type="evidence" value="ECO:0007669"/>
    <property type="project" value="TreeGrafter"/>
</dbReference>
<evidence type="ECO:0000256" key="1">
    <source>
        <dbReference type="ARBA" id="ARBA00004496"/>
    </source>
</evidence>
<dbReference type="InterPro" id="IPR001247">
    <property type="entry name" value="ExoRNase_PH_dom1"/>
</dbReference>
<name>A0A3G2S6I7_MALR7</name>
<dbReference type="Proteomes" id="UP000269793">
    <property type="component" value="Chromosome IV"/>
</dbReference>
<comment type="similarity">
    <text evidence="3">Belongs to the RNase PH family.</text>
</comment>
<dbReference type="EMBL" id="CP033151">
    <property type="protein sequence ID" value="AYO43480.1"/>
    <property type="molecule type" value="Genomic_DNA"/>
</dbReference>
<evidence type="ECO:0000256" key="3">
    <source>
        <dbReference type="ARBA" id="ARBA00006678"/>
    </source>
</evidence>
<organism evidence="10 11">
    <name type="scientific">Malassezia restricta (strain ATCC 96810 / NBRC 103918 / CBS 7877)</name>
    <name type="common">Seborrheic dermatitis infection agent</name>
    <dbReference type="NCBI Taxonomy" id="425264"/>
    <lineage>
        <taxon>Eukaryota</taxon>
        <taxon>Fungi</taxon>
        <taxon>Dikarya</taxon>
        <taxon>Basidiomycota</taxon>
        <taxon>Ustilaginomycotina</taxon>
        <taxon>Malasseziomycetes</taxon>
        <taxon>Malasseziales</taxon>
        <taxon>Malasseziaceae</taxon>
        <taxon>Malassezia</taxon>
    </lineage>
</organism>